<dbReference type="SUPFAM" id="SSF102114">
    <property type="entry name" value="Radical SAM enzymes"/>
    <property type="match status" value="1"/>
</dbReference>
<gene>
    <name evidence="7" type="ORF">S01H4_43368</name>
</gene>
<dbReference type="GO" id="GO:0051536">
    <property type="term" value="F:iron-sulfur cluster binding"/>
    <property type="evidence" value="ECO:0007669"/>
    <property type="project" value="UniProtKB-KW"/>
</dbReference>
<comment type="similarity">
    <text evidence="5">Belongs to the radical SAM superfamily. Anaerobic sulfatase-maturating enzyme family.</text>
</comment>
<evidence type="ECO:0000256" key="4">
    <source>
        <dbReference type="ARBA" id="ARBA00023014"/>
    </source>
</evidence>
<dbReference type="AlphaFoldDB" id="X1CZK5"/>
<dbReference type="InterPro" id="IPR023867">
    <property type="entry name" value="Sulphatase_maturase_rSAM"/>
</dbReference>
<dbReference type="EMBL" id="BART01023916">
    <property type="protein sequence ID" value="GAG98322.1"/>
    <property type="molecule type" value="Genomic_DNA"/>
</dbReference>
<evidence type="ECO:0000256" key="5">
    <source>
        <dbReference type="ARBA" id="ARBA00023601"/>
    </source>
</evidence>
<accession>X1CZK5</accession>
<evidence type="ECO:0000259" key="6">
    <source>
        <dbReference type="PROSITE" id="PS51918"/>
    </source>
</evidence>
<dbReference type="GO" id="GO:0016491">
    <property type="term" value="F:oxidoreductase activity"/>
    <property type="evidence" value="ECO:0007669"/>
    <property type="project" value="InterPro"/>
</dbReference>
<dbReference type="CDD" id="cd01335">
    <property type="entry name" value="Radical_SAM"/>
    <property type="match status" value="1"/>
</dbReference>
<organism evidence="7">
    <name type="scientific">marine sediment metagenome</name>
    <dbReference type="NCBI Taxonomy" id="412755"/>
    <lineage>
        <taxon>unclassified sequences</taxon>
        <taxon>metagenomes</taxon>
        <taxon>ecological metagenomes</taxon>
    </lineage>
</organism>
<evidence type="ECO:0000256" key="2">
    <source>
        <dbReference type="ARBA" id="ARBA00022723"/>
    </source>
</evidence>
<dbReference type="InterPro" id="IPR013785">
    <property type="entry name" value="Aldolase_TIM"/>
</dbReference>
<sequence length="172" mass="19696">MTIHVTTAYITGKCSLGCPYCYSWKRLGYNMPQDVMEQMCIYLNASGFTRSGPVLQELKLWGGEPLEYPEGLKFVLGHARPRKFTITTNGLNLTPDMFEWLRFHAVEIALSWDGTKDSQDQGRQNSYDKLKPNIEYWRTLIAENGGQILKTVAIPENLYADVEEIYNAGFER</sequence>
<dbReference type="PANTHER" id="PTHR43273">
    <property type="entry name" value="ANAEROBIC SULFATASE-MATURATING ENZYME HOMOLOG ASLB-RELATED"/>
    <property type="match status" value="1"/>
</dbReference>
<dbReference type="SFLD" id="SFLDS00029">
    <property type="entry name" value="Radical_SAM"/>
    <property type="match status" value="1"/>
</dbReference>
<dbReference type="PROSITE" id="PS51918">
    <property type="entry name" value="RADICAL_SAM"/>
    <property type="match status" value="1"/>
</dbReference>
<keyword evidence="4" id="KW-0411">Iron-sulfur</keyword>
<comment type="caution">
    <text evidence="7">The sequence shown here is derived from an EMBL/GenBank/DDBJ whole genome shotgun (WGS) entry which is preliminary data.</text>
</comment>
<dbReference type="Gene3D" id="3.20.20.70">
    <property type="entry name" value="Aldolase class I"/>
    <property type="match status" value="1"/>
</dbReference>
<protein>
    <recommendedName>
        <fullName evidence="6">Radical SAM core domain-containing protein</fullName>
    </recommendedName>
</protein>
<dbReference type="GO" id="GO:0046872">
    <property type="term" value="F:metal ion binding"/>
    <property type="evidence" value="ECO:0007669"/>
    <property type="project" value="UniProtKB-KW"/>
</dbReference>
<dbReference type="PANTHER" id="PTHR43273:SF3">
    <property type="entry name" value="ANAEROBIC SULFATASE-MATURATING ENZYME HOMOLOG ASLB-RELATED"/>
    <property type="match status" value="1"/>
</dbReference>
<dbReference type="Pfam" id="PF04055">
    <property type="entry name" value="Radical_SAM"/>
    <property type="match status" value="1"/>
</dbReference>
<evidence type="ECO:0000313" key="7">
    <source>
        <dbReference type="EMBL" id="GAG98322.1"/>
    </source>
</evidence>
<keyword evidence="1" id="KW-0949">S-adenosyl-L-methionine</keyword>
<name>X1CZK5_9ZZZZ</name>
<keyword evidence="3" id="KW-0408">Iron</keyword>
<feature type="non-terminal residue" evidence="7">
    <location>
        <position position="172"/>
    </location>
</feature>
<evidence type="ECO:0000256" key="1">
    <source>
        <dbReference type="ARBA" id="ARBA00022691"/>
    </source>
</evidence>
<feature type="domain" description="Radical SAM core" evidence="6">
    <location>
        <begin position="1"/>
        <end position="172"/>
    </location>
</feature>
<reference evidence="7" key="1">
    <citation type="journal article" date="2014" name="Front. Microbiol.">
        <title>High frequency of phylogenetically diverse reductive dehalogenase-homologous genes in deep subseafloor sedimentary metagenomes.</title>
        <authorList>
            <person name="Kawai M."/>
            <person name="Futagami T."/>
            <person name="Toyoda A."/>
            <person name="Takaki Y."/>
            <person name="Nishi S."/>
            <person name="Hori S."/>
            <person name="Arai W."/>
            <person name="Tsubouchi T."/>
            <person name="Morono Y."/>
            <person name="Uchiyama I."/>
            <person name="Ito T."/>
            <person name="Fujiyama A."/>
            <person name="Inagaki F."/>
            <person name="Takami H."/>
        </authorList>
    </citation>
    <scope>NUCLEOTIDE SEQUENCE</scope>
    <source>
        <strain evidence="7">Expedition CK06-06</strain>
    </source>
</reference>
<evidence type="ECO:0000256" key="3">
    <source>
        <dbReference type="ARBA" id="ARBA00023004"/>
    </source>
</evidence>
<dbReference type="InterPro" id="IPR007197">
    <property type="entry name" value="rSAM"/>
</dbReference>
<dbReference type="InterPro" id="IPR058240">
    <property type="entry name" value="rSAM_sf"/>
</dbReference>
<keyword evidence="2" id="KW-0479">Metal-binding</keyword>
<proteinExistence type="inferred from homology"/>